<keyword evidence="3" id="KW-1185">Reference proteome</keyword>
<evidence type="ECO:0000256" key="1">
    <source>
        <dbReference type="SAM" id="MobiDB-lite"/>
    </source>
</evidence>
<comment type="caution">
    <text evidence="2">The sequence shown here is derived from an EMBL/GenBank/DDBJ whole genome shotgun (WGS) entry which is preliminary data.</text>
</comment>
<dbReference type="Proteomes" id="UP000887222">
    <property type="component" value="Unassembled WGS sequence"/>
</dbReference>
<evidence type="ECO:0000313" key="2">
    <source>
        <dbReference type="EMBL" id="GIZ52189.1"/>
    </source>
</evidence>
<proteinExistence type="predicted"/>
<evidence type="ECO:0008006" key="4">
    <source>
        <dbReference type="Google" id="ProtNLM"/>
    </source>
</evidence>
<feature type="region of interest" description="Disordered" evidence="1">
    <location>
        <begin position="101"/>
        <end position="122"/>
    </location>
</feature>
<dbReference type="EMBL" id="BPMK01000009">
    <property type="protein sequence ID" value="GIZ52189.1"/>
    <property type="molecule type" value="Genomic_DNA"/>
</dbReference>
<evidence type="ECO:0000313" key="3">
    <source>
        <dbReference type="Proteomes" id="UP000887222"/>
    </source>
</evidence>
<gene>
    <name evidence="2" type="ORF">NCCP691_22030</name>
</gene>
<name>A0ABQ4Q650_9BURK</name>
<sequence length="168" mass="17717">MLAAAAAGLLLIACSPTYDWREIRGEGAGYRVMLPAKPASHTRAVNLNGTQVQMTMTGAETDGVSFTVATAQLADAAQAQQALQAMKQAMLRNVGGSVKQDKPVEVNGASNASELTATGGADASGRPRLMVARFFMRDNQVFQMVVLGRENGVPQEAVDTFLSSFRPA</sequence>
<protein>
    <recommendedName>
        <fullName evidence="4">Transmembrane protein</fullName>
    </recommendedName>
</protein>
<accession>A0ABQ4Q650</accession>
<reference evidence="2 3" key="1">
    <citation type="journal article" date="2022" name="Int. J. Syst. Evol. Microbiol.">
        <title>Noviherbaspirillum aridicola sp. nov., isolated from an arid soil in Pakistan.</title>
        <authorList>
            <person name="Khan I.U."/>
            <person name="Saqib M."/>
            <person name="Amin A."/>
            <person name="Hussain F."/>
            <person name="Li L."/>
            <person name="Liu Y.H."/>
            <person name="Fang B.Z."/>
            <person name="Ahmed I."/>
            <person name="Li W.J."/>
        </authorList>
    </citation>
    <scope>NUCLEOTIDE SEQUENCE [LARGE SCALE GENOMIC DNA]</scope>
    <source>
        <strain evidence="2 3">NCCP-691</strain>
    </source>
</reference>
<organism evidence="2 3">
    <name type="scientific">Noviherbaspirillum aridicola</name>
    <dbReference type="NCBI Taxonomy" id="2849687"/>
    <lineage>
        <taxon>Bacteria</taxon>
        <taxon>Pseudomonadati</taxon>
        <taxon>Pseudomonadota</taxon>
        <taxon>Betaproteobacteria</taxon>
        <taxon>Burkholderiales</taxon>
        <taxon>Oxalobacteraceae</taxon>
        <taxon>Noviherbaspirillum</taxon>
    </lineage>
</organism>